<name>D5EFF9_AMICL</name>
<feature type="binding site" evidence="4">
    <location>
        <position position="64"/>
    </location>
    <ligand>
        <name>(6R)-10-formyltetrahydrofolate</name>
        <dbReference type="ChEBI" id="CHEBI:195366"/>
    </ligand>
</feature>
<evidence type="ECO:0000259" key="5">
    <source>
        <dbReference type="Pfam" id="PF00551"/>
    </source>
</evidence>
<dbReference type="InterPro" id="IPR002376">
    <property type="entry name" value="Formyl_transf_N"/>
</dbReference>
<sequence length="201" mass="22511">MPRIAILISGTGTNMAEINKRVKSHDLSCEISFVASDNPVALGLQYAQSEGLETVLLPYGTEGRDKAEKVLHDLCCSRDVEWIVLAGFMKILSPRFVRKWERKIVNIHPALLPSFPGTNGARDAWDYGVRVTGVTVHLVDSGVDTGIILSQKAVTIEKEDTLDYLVKKIHEVEYDLYWQTLKKLFQGAYSFQGRRAIDDSN</sequence>
<comment type="function">
    <text evidence="4">Catalyzes the transfer of a formyl group from 10-formyltetrahydrofolate to 5-phospho-ribosyl-glycinamide (GAR), producing 5-phospho-ribosyl-N-formylglycinamide (FGAR) and tetrahydrofolate.</text>
</comment>
<dbReference type="NCBIfam" id="TIGR00639">
    <property type="entry name" value="PurN"/>
    <property type="match status" value="1"/>
</dbReference>
<dbReference type="KEGG" id="aco:Amico_1168"/>
<dbReference type="GO" id="GO:0004644">
    <property type="term" value="F:phosphoribosylglycinamide formyltransferase activity"/>
    <property type="evidence" value="ECO:0007669"/>
    <property type="project" value="UniProtKB-UniRule"/>
</dbReference>
<feature type="binding site" evidence="4">
    <location>
        <begin position="89"/>
        <end position="92"/>
    </location>
    <ligand>
        <name>(6R)-10-formyltetrahydrofolate</name>
        <dbReference type="ChEBI" id="CHEBI:195366"/>
    </ligand>
</feature>
<dbReference type="UniPathway" id="UPA00074">
    <property type="reaction ID" value="UER00126"/>
</dbReference>
<comment type="similarity">
    <text evidence="4">Belongs to the GART family.</text>
</comment>
<evidence type="ECO:0000256" key="1">
    <source>
        <dbReference type="ARBA" id="ARBA00005054"/>
    </source>
</evidence>
<accession>D5EFF9</accession>
<evidence type="ECO:0000256" key="3">
    <source>
        <dbReference type="ARBA" id="ARBA00022755"/>
    </source>
</evidence>
<dbReference type="PANTHER" id="PTHR43369:SF2">
    <property type="entry name" value="PHOSPHORIBOSYLGLYCINAMIDE FORMYLTRANSFERASE"/>
    <property type="match status" value="1"/>
</dbReference>
<dbReference type="AlphaFoldDB" id="D5EFF9"/>
<keyword evidence="7" id="KW-1185">Reference proteome</keyword>
<feature type="binding site" evidence="4">
    <location>
        <begin position="12"/>
        <end position="14"/>
    </location>
    <ligand>
        <name>N(1)-(5-phospho-beta-D-ribosyl)glycinamide</name>
        <dbReference type="ChEBI" id="CHEBI:143788"/>
    </ligand>
</feature>
<dbReference type="SUPFAM" id="SSF53328">
    <property type="entry name" value="Formyltransferase"/>
    <property type="match status" value="1"/>
</dbReference>
<feature type="domain" description="Formyl transferase N-terminal" evidence="5">
    <location>
        <begin position="3"/>
        <end position="180"/>
    </location>
</feature>
<dbReference type="EMBL" id="CP001997">
    <property type="protein sequence ID" value="ADE57291.1"/>
    <property type="molecule type" value="Genomic_DNA"/>
</dbReference>
<dbReference type="EC" id="2.1.2.2" evidence="4"/>
<feature type="site" description="Raises pKa of active site His" evidence="4">
    <location>
        <position position="144"/>
    </location>
</feature>
<dbReference type="InterPro" id="IPR036477">
    <property type="entry name" value="Formyl_transf_N_sf"/>
</dbReference>
<proteinExistence type="inferred from homology"/>
<dbReference type="CDD" id="cd08645">
    <property type="entry name" value="FMT_core_GART"/>
    <property type="match status" value="1"/>
</dbReference>
<comment type="catalytic activity">
    <reaction evidence="4">
        <text>N(1)-(5-phospho-beta-D-ribosyl)glycinamide + (6R)-10-formyltetrahydrofolate = N(2)-formyl-N(1)-(5-phospho-beta-D-ribosyl)glycinamide + (6S)-5,6,7,8-tetrahydrofolate + H(+)</text>
        <dbReference type="Rhea" id="RHEA:15053"/>
        <dbReference type="ChEBI" id="CHEBI:15378"/>
        <dbReference type="ChEBI" id="CHEBI:57453"/>
        <dbReference type="ChEBI" id="CHEBI:143788"/>
        <dbReference type="ChEBI" id="CHEBI:147286"/>
        <dbReference type="ChEBI" id="CHEBI:195366"/>
        <dbReference type="EC" id="2.1.2.2"/>
    </reaction>
</comment>
<evidence type="ECO:0000256" key="4">
    <source>
        <dbReference type="HAMAP-Rule" id="MF_01930"/>
    </source>
</evidence>
<comment type="pathway">
    <text evidence="1 4">Purine metabolism; IMP biosynthesis via de novo pathway; N(2)-formyl-N(1)-(5-phospho-D-ribosyl)glycinamide from N(1)-(5-phospho-D-ribosyl)glycinamide (10-formyl THF route): step 1/1.</text>
</comment>
<dbReference type="GO" id="GO:0006189">
    <property type="term" value="P:'de novo' IMP biosynthetic process"/>
    <property type="evidence" value="ECO:0007669"/>
    <property type="project" value="UniProtKB-UniRule"/>
</dbReference>
<dbReference type="OrthoDB" id="9806170at2"/>
<dbReference type="HOGENOM" id="CLU_038395_1_0_0"/>
<evidence type="ECO:0000256" key="2">
    <source>
        <dbReference type="ARBA" id="ARBA00022679"/>
    </source>
</evidence>
<organism evidence="6 7">
    <name type="scientific">Aminobacterium colombiense (strain DSM 12261 / ALA-1)</name>
    <dbReference type="NCBI Taxonomy" id="572547"/>
    <lineage>
        <taxon>Bacteria</taxon>
        <taxon>Thermotogati</taxon>
        <taxon>Synergistota</taxon>
        <taxon>Synergistia</taxon>
        <taxon>Synergistales</taxon>
        <taxon>Aminobacteriaceae</taxon>
        <taxon>Aminobacterium</taxon>
    </lineage>
</organism>
<gene>
    <name evidence="4" type="primary">purN</name>
    <name evidence="6" type="ordered locus">Amico_1168</name>
</gene>
<reference evidence="6 7" key="1">
    <citation type="journal article" date="2010" name="Stand. Genomic Sci.">
        <title>Complete genome sequence of Aminobacterium colombiense type strain (ALA-1).</title>
        <authorList>
            <person name="Chertkov O."/>
            <person name="Sikorski J."/>
            <person name="Brambilla E."/>
            <person name="Lapidus A."/>
            <person name="Copeland A."/>
            <person name="Glavina Del Rio T."/>
            <person name="Nolan M."/>
            <person name="Lucas S."/>
            <person name="Tice H."/>
            <person name="Cheng J.F."/>
            <person name="Han C."/>
            <person name="Detter J.C."/>
            <person name="Bruce D."/>
            <person name="Tapia R."/>
            <person name="Goodwin L."/>
            <person name="Pitluck S."/>
            <person name="Liolios K."/>
            <person name="Ivanova N."/>
            <person name="Mavromatis K."/>
            <person name="Ovchinnikova G."/>
            <person name="Pati A."/>
            <person name="Chen A."/>
            <person name="Palaniappan K."/>
            <person name="Land M."/>
            <person name="Hauser L."/>
            <person name="Chang Y.J."/>
            <person name="Jeffries C.D."/>
            <person name="Spring S."/>
            <person name="Rohde M."/>
            <person name="Goker M."/>
            <person name="Bristow J."/>
            <person name="Eisen J.A."/>
            <person name="Markowitz V."/>
            <person name="Hugenholtz P."/>
            <person name="Kyrpides N.C."/>
            <person name="Klenk H.P."/>
        </authorList>
    </citation>
    <scope>NUCLEOTIDE SEQUENCE [LARGE SCALE GENOMIC DNA]</scope>
    <source>
        <strain evidence="7">DSM 12261 / ALA-1</strain>
    </source>
</reference>
<keyword evidence="3 4" id="KW-0658">Purine biosynthesis</keyword>
<dbReference type="STRING" id="572547.Amico_1168"/>
<dbReference type="HAMAP" id="MF_01930">
    <property type="entry name" value="PurN"/>
    <property type="match status" value="1"/>
</dbReference>
<evidence type="ECO:0000313" key="6">
    <source>
        <dbReference type="EMBL" id="ADE57291.1"/>
    </source>
</evidence>
<dbReference type="GO" id="GO:0005829">
    <property type="term" value="C:cytosol"/>
    <property type="evidence" value="ECO:0007669"/>
    <property type="project" value="TreeGrafter"/>
</dbReference>
<dbReference type="PANTHER" id="PTHR43369">
    <property type="entry name" value="PHOSPHORIBOSYLGLYCINAMIDE FORMYLTRANSFERASE"/>
    <property type="match status" value="1"/>
</dbReference>
<evidence type="ECO:0000313" key="7">
    <source>
        <dbReference type="Proteomes" id="UP000002366"/>
    </source>
</evidence>
<keyword evidence="2 4" id="KW-0808">Transferase</keyword>
<dbReference type="InterPro" id="IPR004607">
    <property type="entry name" value="GART"/>
</dbReference>
<dbReference type="Gene3D" id="3.40.50.170">
    <property type="entry name" value="Formyl transferase, N-terminal domain"/>
    <property type="match status" value="1"/>
</dbReference>
<dbReference type="eggNOG" id="COG0299">
    <property type="taxonomic scope" value="Bacteria"/>
</dbReference>
<protein>
    <recommendedName>
        <fullName evidence="4">Phosphoribosylglycinamide formyltransferase</fullName>
        <ecNumber evidence="4">2.1.2.2</ecNumber>
    </recommendedName>
    <alternativeName>
        <fullName evidence="4">5'-phosphoribosylglycinamide transformylase</fullName>
    </alternativeName>
    <alternativeName>
        <fullName evidence="4">GAR transformylase</fullName>
        <shortName evidence="4">GART</shortName>
    </alternativeName>
</protein>
<feature type="active site" description="Proton donor" evidence="4">
    <location>
        <position position="108"/>
    </location>
</feature>
<dbReference type="Pfam" id="PF00551">
    <property type="entry name" value="Formyl_trans_N"/>
    <property type="match status" value="1"/>
</dbReference>
<dbReference type="Proteomes" id="UP000002366">
    <property type="component" value="Chromosome"/>
</dbReference>
<dbReference type="RefSeq" id="WP_013048554.1">
    <property type="nucleotide sequence ID" value="NC_014011.1"/>
</dbReference>
<feature type="binding site" evidence="4">
    <location>
        <position position="106"/>
    </location>
    <ligand>
        <name>(6R)-10-formyltetrahydrofolate</name>
        <dbReference type="ChEBI" id="CHEBI:195366"/>
    </ligand>
</feature>